<reference evidence="5" key="1">
    <citation type="submission" date="2019-06" db="EMBL/GenBank/DDBJ databases">
        <title>Genomics analysis of Aphanomyces spp. identifies a new class of oomycete effector associated with host adaptation.</title>
        <authorList>
            <person name="Gaulin E."/>
        </authorList>
    </citation>
    <scope>NUCLEOTIDE SEQUENCE</scope>
    <source>
        <strain evidence="5">CBS 578.67</strain>
    </source>
</reference>
<organism evidence="5">
    <name type="scientific">Aphanomyces stellatus</name>
    <dbReference type="NCBI Taxonomy" id="120398"/>
    <lineage>
        <taxon>Eukaryota</taxon>
        <taxon>Sar</taxon>
        <taxon>Stramenopiles</taxon>
        <taxon>Oomycota</taxon>
        <taxon>Saprolegniomycetes</taxon>
        <taxon>Saprolegniales</taxon>
        <taxon>Verrucalvaceae</taxon>
        <taxon>Aphanomyces</taxon>
    </lineage>
</organism>
<protein>
    <recommendedName>
        <fullName evidence="4">AB hydrolase-1 domain-containing protein</fullName>
    </recommendedName>
</protein>
<evidence type="ECO:0000259" key="4">
    <source>
        <dbReference type="Pfam" id="PF00561"/>
    </source>
</evidence>
<evidence type="ECO:0000256" key="2">
    <source>
        <dbReference type="ARBA" id="ARBA00022801"/>
    </source>
</evidence>
<dbReference type="Pfam" id="PF00561">
    <property type="entry name" value="Abhydrolase_1"/>
    <property type="match status" value="1"/>
</dbReference>
<keyword evidence="3" id="KW-0732">Signal</keyword>
<feature type="non-terminal residue" evidence="5">
    <location>
        <position position="336"/>
    </location>
</feature>
<keyword evidence="2" id="KW-0378">Hydrolase</keyword>
<evidence type="ECO:0000313" key="5">
    <source>
        <dbReference type="EMBL" id="KAF0705604.1"/>
    </source>
</evidence>
<dbReference type="InterPro" id="IPR051601">
    <property type="entry name" value="Serine_prot/Carboxylest_S33"/>
</dbReference>
<evidence type="ECO:0000256" key="3">
    <source>
        <dbReference type="SAM" id="SignalP"/>
    </source>
</evidence>
<dbReference type="OrthoDB" id="425534at2759"/>
<dbReference type="PANTHER" id="PTHR43248">
    <property type="entry name" value="2-SUCCINYL-6-HYDROXY-2,4-CYCLOHEXADIENE-1-CARBOXYLATE SYNTHASE"/>
    <property type="match status" value="1"/>
</dbReference>
<dbReference type="EMBL" id="VJMH01003543">
    <property type="protein sequence ID" value="KAF0705604.1"/>
    <property type="molecule type" value="Genomic_DNA"/>
</dbReference>
<proteinExistence type="inferred from homology"/>
<feature type="signal peptide" evidence="3">
    <location>
        <begin position="1"/>
        <end position="16"/>
    </location>
</feature>
<gene>
    <name evidence="5" type="ORF">As57867_006982</name>
</gene>
<dbReference type="InterPro" id="IPR000073">
    <property type="entry name" value="AB_hydrolase_1"/>
</dbReference>
<accession>A0A6A4ZE33</accession>
<evidence type="ECO:0000256" key="1">
    <source>
        <dbReference type="ARBA" id="ARBA00010088"/>
    </source>
</evidence>
<feature type="domain" description="AB hydrolase-1" evidence="4">
    <location>
        <begin position="70"/>
        <end position="255"/>
    </location>
</feature>
<sequence>MVKLLVPFAFLAVASAADPFNWKPCADKADPQLQCGSLTVPLNHLHPTKNQTIDLAVRRYRTNSTTPKGTIVMNPGGPGASGMYLASAKSVTLTGGHYDVLVFDPRGVGASRPIKCSKNGVTAAVEAARLASLTVPYDTDSSPTSMDRYAAEVKAQVRRCEKYDGDYLPYLSTAFVARDMDAIRNALGEPVLNFYGMSYGTFLGITYANLFPSRVGRIALDSVLDPTAYTGPTPDLMLSSATGIDPTLEGFAAACEAVGPSQCALAEPKGKPCGYVLTKIQSLFDATNETPLVVPNGDDDISVLTGTAIRAYTLVDLSFPRAYPIVAQYLNDMITA</sequence>
<comment type="caution">
    <text evidence="5">The sequence shown here is derived from an EMBL/GenBank/DDBJ whole genome shotgun (WGS) entry which is preliminary data.</text>
</comment>
<dbReference type="Gene3D" id="3.40.50.1820">
    <property type="entry name" value="alpha/beta hydrolase"/>
    <property type="match status" value="1"/>
</dbReference>
<dbReference type="GO" id="GO:0016787">
    <property type="term" value="F:hydrolase activity"/>
    <property type="evidence" value="ECO:0007669"/>
    <property type="project" value="UniProtKB-KW"/>
</dbReference>
<dbReference type="SUPFAM" id="SSF53474">
    <property type="entry name" value="alpha/beta-Hydrolases"/>
    <property type="match status" value="1"/>
</dbReference>
<comment type="similarity">
    <text evidence="1">Belongs to the peptidase S33 family.</text>
</comment>
<feature type="chain" id="PRO_5025416877" description="AB hydrolase-1 domain-containing protein" evidence="3">
    <location>
        <begin position="17"/>
        <end position="336"/>
    </location>
</feature>
<dbReference type="PANTHER" id="PTHR43248:SF25">
    <property type="entry name" value="AB HYDROLASE-1 DOMAIN-CONTAINING PROTEIN-RELATED"/>
    <property type="match status" value="1"/>
</dbReference>
<name>A0A6A4ZE33_9STRA</name>
<dbReference type="InterPro" id="IPR029058">
    <property type="entry name" value="AB_hydrolase_fold"/>
</dbReference>
<dbReference type="AlphaFoldDB" id="A0A6A4ZE33"/>